<proteinExistence type="predicted"/>
<organism evidence="1 2">
    <name type="scientific">Panagrolaimus sp. ES5</name>
    <dbReference type="NCBI Taxonomy" id="591445"/>
    <lineage>
        <taxon>Eukaryota</taxon>
        <taxon>Metazoa</taxon>
        <taxon>Ecdysozoa</taxon>
        <taxon>Nematoda</taxon>
        <taxon>Chromadorea</taxon>
        <taxon>Rhabditida</taxon>
        <taxon>Tylenchina</taxon>
        <taxon>Panagrolaimomorpha</taxon>
        <taxon>Panagrolaimoidea</taxon>
        <taxon>Panagrolaimidae</taxon>
        <taxon>Panagrolaimus</taxon>
    </lineage>
</organism>
<reference evidence="2" key="1">
    <citation type="submission" date="2022-11" db="UniProtKB">
        <authorList>
            <consortium name="WormBaseParasite"/>
        </authorList>
    </citation>
    <scope>IDENTIFICATION</scope>
</reference>
<protein>
    <submittedName>
        <fullName evidence="2">Uncharacterized protein</fullName>
    </submittedName>
</protein>
<evidence type="ECO:0000313" key="1">
    <source>
        <dbReference type="Proteomes" id="UP000887579"/>
    </source>
</evidence>
<dbReference type="WBParaSite" id="ES5_v2.g14747.t1">
    <property type="protein sequence ID" value="ES5_v2.g14747.t1"/>
    <property type="gene ID" value="ES5_v2.g14747"/>
</dbReference>
<dbReference type="Proteomes" id="UP000887579">
    <property type="component" value="Unplaced"/>
</dbReference>
<evidence type="ECO:0000313" key="2">
    <source>
        <dbReference type="WBParaSite" id="ES5_v2.g14747.t1"/>
    </source>
</evidence>
<name>A0AC34FBL5_9BILA</name>
<accession>A0AC34FBL5</accession>
<sequence>MTSTTVFVCFMLLLFTSNISAEIFHHRDVRQVGYGYNNGYNNNGYDSNRYDTGYGTNGYNNGYGNNGYNNNQYDQMPRTTTSSSYLKNGLKGAAVGALAAGAYTWWKNGK</sequence>